<evidence type="ECO:0000256" key="9">
    <source>
        <dbReference type="SAM" id="Phobius"/>
    </source>
</evidence>
<dbReference type="GO" id="GO:0004497">
    <property type="term" value="F:monooxygenase activity"/>
    <property type="evidence" value="ECO:0007669"/>
    <property type="project" value="UniProtKB-KW"/>
</dbReference>
<sequence length="513" mass="58574">MKLQSITSNFIPCFLVAAILLTLIKELKRSQKTKTIQKLPPGPWKLPFIGCMHHLIGSLPHRCLKNLAQKYGSLMHLQLGEVSLIIVTSPNLAKEIMKTHDLSFATRPELLAFKIICYDTKDIAFSPYGDYWRQMRKISVLELLSAKSVRSFENIRQDEVLHLVEAIRPLAGKKVNLTEQVFSYASSMVCRAAFGQVSKEDQYEFVQLMKQVAALAGGFDIADLFPSYKILHVLTGMKPKLLKIHHKMDSIFEKLIEEHIKNQTRNKKLVADSNQEDLIDVLLRIRDSGNLQFPITNNNIKAIIFDMFAAGTETSSSTVEWAMSEMIRNPDVMAKAQREIRQSFKGKQNIDEADVQGLRYLKLVIKETLRLHPPFPLLLPRECREQCELNGYTIPIKTKVMINFWAIGRDPEHWSDPESFVPERFDNNPVDFTGNHFEFVPFGAGRRICPGMSFALANVELPLALLLCHFNWRLPDGMKSRELDMLENNGITATRKNNLYLVPSLYDPSTDLE</sequence>
<dbReference type="GO" id="GO:0005506">
    <property type="term" value="F:iron ion binding"/>
    <property type="evidence" value="ECO:0007669"/>
    <property type="project" value="InterPro"/>
</dbReference>
<dbReference type="Proteomes" id="UP000295252">
    <property type="component" value="Chromosome I"/>
</dbReference>
<dbReference type="InterPro" id="IPR002401">
    <property type="entry name" value="Cyt_P450_E_grp-I"/>
</dbReference>
<dbReference type="SUPFAM" id="SSF48264">
    <property type="entry name" value="Cytochrome P450"/>
    <property type="match status" value="1"/>
</dbReference>
<comment type="similarity">
    <text evidence="1 8">Belongs to the cytochrome P450 family.</text>
</comment>
<gene>
    <name evidence="10" type="ORF">GSCOC_T00027372001</name>
</gene>
<accession>A0A068UIT7</accession>
<dbReference type="PRINTS" id="PR00385">
    <property type="entry name" value="P450"/>
</dbReference>
<keyword evidence="9" id="KW-0472">Membrane</keyword>
<evidence type="ECO:0000256" key="1">
    <source>
        <dbReference type="ARBA" id="ARBA00010617"/>
    </source>
</evidence>
<dbReference type="Gene3D" id="1.10.630.10">
    <property type="entry name" value="Cytochrome P450"/>
    <property type="match status" value="1"/>
</dbReference>
<keyword evidence="3 7" id="KW-0479">Metal-binding</keyword>
<evidence type="ECO:0000256" key="8">
    <source>
        <dbReference type="RuleBase" id="RU000461"/>
    </source>
</evidence>
<dbReference type="CDD" id="cd11072">
    <property type="entry name" value="CYP71-like"/>
    <property type="match status" value="1"/>
</dbReference>
<evidence type="ECO:0008006" key="12">
    <source>
        <dbReference type="Google" id="ProtNLM"/>
    </source>
</evidence>
<evidence type="ECO:0000256" key="7">
    <source>
        <dbReference type="PIRSR" id="PIRSR602401-1"/>
    </source>
</evidence>
<feature type="transmembrane region" description="Helical" evidence="9">
    <location>
        <begin position="6"/>
        <end position="24"/>
    </location>
</feature>
<keyword evidence="9" id="KW-0812">Transmembrane</keyword>
<dbReference type="InterPro" id="IPR017972">
    <property type="entry name" value="Cyt_P450_CS"/>
</dbReference>
<dbReference type="EMBL" id="HG739117">
    <property type="protein sequence ID" value="CDP08465.1"/>
    <property type="molecule type" value="Genomic_DNA"/>
</dbReference>
<dbReference type="GO" id="GO:0016705">
    <property type="term" value="F:oxidoreductase activity, acting on paired donors, with incorporation or reduction of molecular oxygen"/>
    <property type="evidence" value="ECO:0007669"/>
    <property type="project" value="InterPro"/>
</dbReference>
<organism evidence="10 11">
    <name type="scientific">Coffea canephora</name>
    <name type="common">Robusta coffee</name>
    <dbReference type="NCBI Taxonomy" id="49390"/>
    <lineage>
        <taxon>Eukaryota</taxon>
        <taxon>Viridiplantae</taxon>
        <taxon>Streptophyta</taxon>
        <taxon>Embryophyta</taxon>
        <taxon>Tracheophyta</taxon>
        <taxon>Spermatophyta</taxon>
        <taxon>Magnoliopsida</taxon>
        <taxon>eudicotyledons</taxon>
        <taxon>Gunneridae</taxon>
        <taxon>Pentapetalae</taxon>
        <taxon>asterids</taxon>
        <taxon>lamiids</taxon>
        <taxon>Gentianales</taxon>
        <taxon>Rubiaceae</taxon>
        <taxon>Ixoroideae</taxon>
        <taxon>Gardenieae complex</taxon>
        <taxon>Bertiereae - Coffeeae clade</taxon>
        <taxon>Coffeeae</taxon>
        <taxon>Coffea</taxon>
    </lineage>
</organism>
<evidence type="ECO:0000256" key="6">
    <source>
        <dbReference type="ARBA" id="ARBA00023033"/>
    </source>
</evidence>
<comment type="cofactor">
    <cofactor evidence="7">
        <name>heme</name>
        <dbReference type="ChEBI" id="CHEBI:30413"/>
    </cofactor>
</comment>
<evidence type="ECO:0000256" key="2">
    <source>
        <dbReference type="ARBA" id="ARBA00022617"/>
    </source>
</evidence>
<keyword evidence="4 8" id="KW-0560">Oxidoreductase</keyword>
<dbReference type="PROSITE" id="PS00086">
    <property type="entry name" value="CYTOCHROME_P450"/>
    <property type="match status" value="1"/>
</dbReference>
<keyword evidence="6 8" id="KW-0503">Monooxygenase</keyword>
<evidence type="ECO:0000313" key="10">
    <source>
        <dbReference type="EMBL" id="CDP08465.1"/>
    </source>
</evidence>
<evidence type="ECO:0000313" key="11">
    <source>
        <dbReference type="Proteomes" id="UP000295252"/>
    </source>
</evidence>
<keyword evidence="11" id="KW-1185">Reference proteome</keyword>
<dbReference type="InterPro" id="IPR052306">
    <property type="entry name" value="CYP450_71D"/>
</dbReference>
<protein>
    <recommendedName>
        <fullName evidence="12">Premnaspirodiene oxygenase-like</fullName>
    </recommendedName>
</protein>
<dbReference type="InterPro" id="IPR001128">
    <property type="entry name" value="Cyt_P450"/>
</dbReference>
<dbReference type="PhylomeDB" id="A0A068UIT7"/>
<dbReference type="Gramene" id="CDP08465">
    <property type="protein sequence ID" value="CDP08465"/>
    <property type="gene ID" value="GSCOC_T00027372001"/>
</dbReference>
<dbReference type="OMA" id="VMSFGQA"/>
<dbReference type="STRING" id="49390.A0A068UIT7"/>
<evidence type="ECO:0000256" key="5">
    <source>
        <dbReference type="ARBA" id="ARBA00023004"/>
    </source>
</evidence>
<proteinExistence type="inferred from homology"/>
<dbReference type="InterPro" id="IPR036396">
    <property type="entry name" value="Cyt_P450_sf"/>
</dbReference>
<reference evidence="11" key="1">
    <citation type="journal article" date="2014" name="Science">
        <title>The coffee genome provides insight into the convergent evolution of caffeine biosynthesis.</title>
        <authorList>
            <person name="Denoeud F."/>
            <person name="Carretero-Paulet L."/>
            <person name="Dereeper A."/>
            <person name="Droc G."/>
            <person name="Guyot R."/>
            <person name="Pietrella M."/>
            <person name="Zheng C."/>
            <person name="Alberti A."/>
            <person name="Anthony F."/>
            <person name="Aprea G."/>
            <person name="Aury J.M."/>
            <person name="Bento P."/>
            <person name="Bernard M."/>
            <person name="Bocs S."/>
            <person name="Campa C."/>
            <person name="Cenci A."/>
            <person name="Combes M.C."/>
            <person name="Crouzillat D."/>
            <person name="Da Silva C."/>
            <person name="Daddiego L."/>
            <person name="De Bellis F."/>
            <person name="Dussert S."/>
            <person name="Garsmeur O."/>
            <person name="Gayraud T."/>
            <person name="Guignon V."/>
            <person name="Jahn K."/>
            <person name="Jamilloux V."/>
            <person name="Joet T."/>
            <person name="Labadie K."/>
            <person name="Lan T."/>
            <person name="Leclercq J."/>
            <person name="Lepelley M."/>
            <person name="Leroy T."/>
            <person name="Li L.T."/>
            <person name="Librado P."/>
            <person name="Lopez L."/>
            <person name="Munoz A."/>
            <person name="Noel B."/>
            <person name="Pallavicini A."/>
            <person name="Perrotta G."/>
            <person name="Poncet V."/>
            <person name="Pot D."/>
            <person name="Priyono X."/>
            <person name="Rigoreau M."/>
            <person name="Rouard M."/>
            <person name="Rozas J."/>
            <person name="Tranchant-Dubreuil C."/>
            <person name="VanBuren R."/>
            <person name="Zhang Q."/>
            <person name="Andrade A.C."/>
            <person name="Argout X."/>
            <person name="Bertrand B."/>
            <person name="de Kochko A."/>
            <person name="Graziosi G."/>
            <person name="Henry R.J."/>
            <person name="Jayarama X."/>
            <person name="Ming R."/>
            <person name="Nagai C."/>
            <person name="Rounsley S."/>
            <person name="Sankoff D."/>
            <person name="Giuliano G."/>
            <person name="Albert V.A."/>
            <person name="Wincker P."/>
            <person name="Lashermes P."/>
        </authorList>
    </citation>
    <scope>NUCLEOTIDE SEQUENCE [LARGE SCALE GENOMIC DNA]</scope>
    <source>
        <strain evidence="11">cv. DH200-94</strain>
    </source>
</reference>
<dbReference type="Pfam" id="PF00067">
    <property type="entry name" value="p450"/>
    <property type="match status" value="1"/>
</dbReference>
<dbReference type="AlphaFoldDB" id="A0A068UIT7"/>
<feature type="binding site" description="axial binding residue" evidence="7">
    <location>
        <position position="449"/>
    </location>
    <ligand>
        <name>heme</name>
        <dbReference type="ChEBI" id="CHEBI:30413"/>
    </ligand>
    <ligandPart>
        <name>Fe</name>
        <dbReference type="ChEBI" id="CHEBI:18248"/>
    </ligandPart>
</feature>
<dbReference type="PANTHER" id="PTHR47953:SF16">
    <property type="entry name" value="CYTOCHROME P450 71D8"/>
    <property type="match status" value="1"/>
</dbReference>
<keyword evidence="2 7" id="KW-0349">Heme</keyword>
<keyword evidence="5 7" id="KW-0408">Iron</keyword>
<dbReference type="PRINTS" id="PR00463">
    <property type="entry name" value="EP450I"/>
</dbReference>
<evidence type="ECO:0000256" key="3">
    <source>
        <dbReference type="ARBA" id="ARBA00022723"/>
    </source>
</evidence>
<dbReference type="OrthoDB" id="2789670at2759"/>
<name>A0A068UIT7_COFCA</name>
<dbReference type="GO" id="GO:0009821">
    <property type="term" value="P:alkaloid biosynthetic process"/>
    <property type="evidence" value="ECO:0007669"/>
    <property type="project" value="UniProtKB-ARBA"/>
</dbReference>
<keyword evidence="9" id="KW-1133">Transmembrane helix</keyword>
<dbReference type="PANTHER" id="PTHR47953">
    <property type="entry name" value="OS08G0105600 PROTEIN"/>
    <property type="match status" value="1"/>
</dbReference>
<dbReference type="InParanoid" id="A0A068UIT7"/>
<dbReference type="FunFam" id="1.10.630.10:FF:000043">
    <property type="entry name" value="Cytochrome P450 99A2"/>
    <property type="match status" value="1"/>
</dbReference>
<evidence type="ECO:0000256" key="4">
    <source>
        <dbReference type="ARBA" id="ARBA00023002"/>
    </source>
</evidence>
<dbReference type="GO" id="GO:0020037">
    <property type="term" value="F:heme binding"/>
    <property type="evidence" value="ECO:0007669"/>
    <property type="project" value="InterPro"/>
</dbReference>